<dbReference type="Proteomes" id="UP000663891">
    <property type="component" value="Unassembled WGS sequence"/>
</dbReference>
<organism evidence="1 2">
    <name type="scientific">Adineta steineri</name>
    <dbReference type="NCBI Taxonomy" id="433720"/>
    <lineage>
        <taxon>Eukaryota</taxon>
        <taxon>Metazoa</taxon>
        <taxon>Spiralia</taxon>
        <taxon>Gnathifera</taxon>
        <taxon>Rotifera</taxon>
        <taxon>Eurotatoria</taxon>
        <taxon>Bdelloidea</taxon>
        <taxon>Adinetida</taxon>
        <taxon>Adinetidae</taxon>
        <taxon>Adineta</taxon>
    </lineage>
</organism>
<dbReference type="SUPFAM" id="SSF158553">
    <property type="entry name" value="TAFH domain-like"/>
    <property type="match status" value="1"/>
</dbReference>
<gene>
    <name evidence="1" type="ORF">VCS650_LOCUS3309</name>
</gene>
<name>A0A813RYJ6_9BILA</name>
<dbReference type="Gene3D" id="1.20.120.1110">
    <property type="entry name" value="TAFH/NHR1 domain"/>
    <property type="match status" value="1"/>
</dbReference>
<dbReference type="EMBL" id="CAJNON010000017">
    <property type="protein sequence ID" value="CAF0787711.1"/>
    <property type="molecule type" value="Genomic_DNA"/>
</dbReference>
<evidence type="ECO:0000313" key="1">
    <source>
        <dbReference type="EMBL" id="CAF0787711.1"/>
    </source>
</evidence>
<dbReference type="OrthoDB" id="21060at2759"/>
<accession>A0A813RYJ6</accession>
<evidence type="ECO:0000313" key="2">
    <source>
        <dbReference type="Proteomes" id="UP000663891"/>
    </source>
</evidence>
<dbReference type="InterPro" id="IPR037249">
    <property type="entry name" value="TAFH/NHR1_dom_sf"/>
</dbReference>
<dbReference type="GO" id="GO:0006351">
    <property type="term" value="P:DNA-templated transcription"/>
    <property type="evidence" value="ECO:0007669"/>
    <property type="project" value="InterPro"/>
</dbReference>
<comment type="caution">
    <text evidence="1">The sequence shown here is derived from an EMBL/GenBank/DDBJ whole genome shotgun (WGS) entry which is preliminary data.</text>
</comment>
<sequence length="361" mass="42713">MQSTNHLELIWKLRQRLLRLIKLGQPKQLSSTIQTNEYSNNDLSTHVEECVRRLFNTSYTVETFIQNAQQILNVTIKTNLTLFFAQTIPLAHQYLQQHQFNPYSWETFKMITLQTSSNLTSNTSDLTRLPSLQQAHFRLPPSCPQLIDLTSSISTQPSQEPTFLTPIIRSDADQYQQQLIIRFAQKNFYLDESGEHLFLQTLYTFLKYIIRRLHFFAQHRIDTYLLNSNTYEITSNVREQIRFLIELDKLQNGNFNNNININKFQQKKSEMMNIMGDDEKRMQGHEYRLSVIEELRKKEADETACLVLRESRLKRQKLSDNYQKSISTRIIRANLQDLIVVMENEQTLKRSRTLLYAYANR</sequence>
<dbReference type="AlphaFoldDB" id="A0A813RYJ6"/>
<protein>
    <submittedName>
        <fullName evidence="1">Uncharacterized protein</fullName>
    </submittedName>
</protein>
<proteinExistence type="predicted"/>
<reference evidence="1" key="1">
    <citation type="submission" date="2021-02" db="EMBL/GenBank/DDBJ databases">
        <authorList>
            <person name="Nowell W R."/>
        </authorList>
    </citation>
    <scope>NUCLEOTIDE SEQUENCE</scope>
</reference>